<evidence type="ECO:0000313" key="1">
    <source>
        <dbReference type="EMBL" id="CAK9879852.1"/>
    </source>
</evidence>
<protein>
    <submittedName>
        <fullName evidence="1">Uncharacterized protein</fullName>
    </submittedName>
</protein>
<dbReference type="Proteomes" id="UP001497522">
    <property type="component" value="Chromosome 7"/>
</dbReference>
<dbReference type="EMBL" id="OZ023708">
    <property type="protein sequence ID" value="CAK9879852.1"/>
    <property type="molecule type" value="Genomic_DNA"/>
</dbReference>
<sequence>MNMERMRKKVEEKIALKHNMMKLFKLDEGNEMYTVNILNNMRFFLAINYVRCGMSFQHTVVSIHHAKDRLKVQKLGGINNHNVGRYIRALVATNLGSQHANTY</sequence>
<accession>A0ABP1BU19</accession>
<keyword evidence="2" id="KW-1185">Reference proteome</keyword>
<organism evidence="1 2">
    <name type="scientific">Sphagnum jensenii</name>
    <dbReference type="NCBI Taxonomy" id="128206"/>
    <lineage>
        <taxon>Eukaryota</taxon>
        <taxon>Viridiplantae</taxon>
        <taxon>Streptophyta</taxon>
        <taxon>Embryophyta</taxon>
        <taxon>Bryophyta</taxon>
        <taxon>Sphagnophytina</taxon>
        <taxon>Sphagnopsida</taxon>
        <taxon>Sphagnales</taxon>
        <taxon>Sphagnaceae</taxon>
        <taxon>Sphagnum</taxon>
    </lineage>
</organism>
<evidence type="ECO:0000313" key="2">
    <source>
        <dbReference type="Proteomes" id="UP001497522"/>
    </source>
</evidence>
<reference evidence="1" key="1">
    <citation type="submission" date="2024-03" db="EMBL/GenBank/DDBJ databases">
        <authorList>
            <consortium name="ELIXIR-Norway"/>
            <consortium name="Elixir Norway"/>
        </authorList>
    </citation>
    <scope>NUCLEOTIDE SEQUENCE</scope>
</reference>
<proteinExistence type="predicted"/>
<gene>
    <name evidence="1" type="ORF">CSSPJE1EN2_LOCUS21341</name>
</gene>
<name>A0ABP1BU19_9BRYO</name>